<protein>
    <submittedName>
        <fullName evidence="3">DNA polymerase gamma 1</fullName>
    </submittedName>
</protein>
<dbReference type="Pfam" id="PF18136">
    <property type="entry name" value="DNApol_Exo"/>
    <property type="match status" value="3"/>
</dbReference>
<feature type="domain" description="DNA mitochondrial polymerase exonuclease" evidence="2">
    <location>
        <begin position="173"/>
        <end position="223"/>
    </location>
</feature>
<feature type="region of interest" description="Disordered" evidence="1">
    <location>
        <begin position="727"/>
        <end position="755"/>
    </location>
</feature>
<dbReference type="PANTHER" id="PTHR10267">
    <property type="entry name" value="DNA POLYMERASE SUBUNIT GAMMA-1"/>
    <property type="match status" value="1"/>
</dbReference>
<dbReference type="GO" id="GO:0006264">
    <property type="term" value="P:mitochondrial DNA replication"/>
    <property type="evidence" value="ECO:0007669"/>
    <property type="project" value="TreeGrafter"/>
</dbReference>
<dbReference type="PANTHER" id="PTHR10267:SF0">
    <property type="entry name" value="DNA POLYMERASE SUBUNIT GAMMA-1"/>
    <property type="match status" value="1"/>
</dbReference>
<dbReference type="Proteomes" id="UP000650533">
    <property type="component" value="Chromosome 4"/>
</dbReference>
<proteinExistence type="predicted"/>
<dbReference type="GeneID" id="67022522"/>
<dbReference type="InterPro" id="IPR002297">
    <property type="entry name" value="DNA-dir_DNA_pol_A_mt"/>
</dbReference>
<sequence length="755" mass="84126">MDIKNDIIPSSYHAPPSSKDVHMGGARPTTKKSLAQPKKIVPKILAQTAKPEVIHKTPVPQASTRLEFNAFVKVAFSAIPRRKTFSTVIQGHQDLSETPKGSRFEHRTCLPSSETSFDLPPLRGNSIDEHFYNIGAHMAMPWLEIAMNFTESKEKGLPPRPEKFNITLGGLDTTPMYSPFPVMACAISETARYVWISPWLLGLDSSPEHLIPIGDPSLPRVILARVLLPGNALLGYCIGSKNETYERQLKEIEEIRALLADIESQPELDRERHDNLLAVKADLEGSLPTLVHTPDEITGDDSDAKRWEEVTSVNSLADLARLYCGIDLDKSTRDDFMTSTREGIAANIDKYLQYCCSDVETTLSIYQIVLPAFLRSCPNPVSAAGIFTMGSAFLTVDQEWNNYINSAEQKYHELEDGVRGTLLALAKDAFAMYDSDVEGKKPWESDEWLSQLDWTPKKVGVSRGIEAPERPPPETRPKWFADITKEKLGPTVQDRVIPLLLNMKWKPDPSSKKKTTYPLFFSSKHGWLVGSAKKNQSGLGSTVEVDENDELAPFRGHIVCDDDDLTNMALRFCSGTAPDSDWDALRSIANSVLDEGPHLQKILKSPFQTPTELERVQVGKRPSRNPADIVYWPKWYWDLTAPRTDAERGTPNLTFLQAPHKDGDQANVGSPMAKTFLKYSQDGTLSSPGDTAKAALNMNAQCSYWISARDRVLRQVVMWDRQAKINMGLPTPPPPSPPPGPPMPKRAQYAHESMV</sequence>
<feature type="domain" description="DNA mitochondrial polymerase exonuclease" evidence="2">
    <location>
        <begin position="296"/>
        <end position="373"/>
    </location>
</feature>
<evidence type="ECO:0000313" key="4">
    <source>
        <dbReference type="Proteomes" id="UP000650533"/>
    </source>
</evidence>
<dbReference type="GO" id="GO:0003887">
    <property type="term" value="F:DNA-directed DNA polymerase activity"/>
    <property type="evidence" value="ECO:0007669"/>
    <property type="project" value="TreeGrafter"/>
</dbReference>
<dbReference type="RefSeq" id="XP_043179071.1">
    <property type="nucleotide sequence ID" value="XM_043320059.1"/>
</dbReference>
<evidence type="ECO:0000259" key="2">
    <source>
        <dbReference type="Pfam" id="PF18136"/>
    </source>
</evidence>
<gene>
    <name evidence="3" type="ORF">RhiXN_00240</name>
</gene>
<evidence type="ECO:0000313" key="3">
    <source>
        <dbReference type="EMBL" id="QRW18834.1"/>
    </source>
</evidence>
<name>A0A8H8SUU5_9AGAM</name>
<feature type="domain" description="DNA mitochondrial polymerase exonuclease" evidence="2">
    <location>
        <begin position="114"/>
        <end position="169"/>
    </location>
</feature>
<organism evidence="3 4">
    <name type="scientific">Rhizoctonia solani</name>
    <dbReference type="NCBI Taxonomy" id="456999"/>
    <lineage>
        <taxon>Eukaryota</taxon>
        <taxon>Fungi</taxon>
        <taxon>Dikarya</taxon>
        <taxon>Basidiomycota</taxon>
        <taxon>Agaricomycotina</taxon>
        <taxon>Agaricomycetes</taxon>
        <taxon>Cantharellales</taxon>
        <taxon>Ceratobasidiaceae</taxon>
        <taxon>Rhizoctonia</taxon>
    </lineage>
</organism>
<dbReference type="SUPFAM" id="SSF53098">
    <property type="entry name" value="Ribonuclease H-like"/>
    <property type="match status" value="1"/>
</dbReference>
<dbReference type="Gene3D" id="3.30.420.390">
    <property type="match status" value="2"/>
</dbReference>
<dbReference type="GO" id="GO:0005760">
    <property type="term" value="C:gamma DNA polymerase complex"/>
    <property type="evidence" value="ECO:0007669"/>
    <property type="project" value="InterPro"/>
</dbReference>
<dbReference type="InterPro" id="IPR041336">
    <property type="entry name" value="DNApol_Exo"/>
</dbReference>
<dbReference type="AlphaFoldDB" id="A0A8H8SUU5"/>
<reference evidence="3" key="1">
    <citation type="submission" date="2020-05" db="EMBL/GenBank/DDBJ databases">
        <title>Evolutionary and genomic comparisons of hybrid uninucleate and nonhybrid Rhizoctonia fungi.</title>
        <authorList>
            <person name="Li C."/>
            <person name="Chen X."/>
        </authorList>
    </citation>
    <scope>NUCLEOTIDE SEQUENCE</scope>
    <source>
        <strain evidence="3">AG-1 IA</strain>
    </source>
</reference>
<dbReference type="EMBL" id="CP059661">
    <property type="protein sequence ID" value="QRW18834.1"/>
    <property type="molecule type" value="Genomic_DNA"/>
</dbReference>
<evidence type="ECO:0000256" key="1">
    <source>
        <dbReference type="SAM" id="MobiDB-lite"/>
    </source>
</evidence>
<feature type="region of interest" description="Disordered" evidence="1">
    <location>
        <begin position="1"/>
        <end position="35"/>
    </location>
</feature>
<dbReference type="InterPro" id="IPR012337">
    <property type="entry name" value="RNaseH-like_sf"/>
</dbReference>
<dbReference type="GO" id="GO:0008408">
    <property type="term" value="F:3'-5' exonuclease activity"/>
    <property type="evidence" value="ECO:0007669"/>
    <property type="project" value="TreeGrafter"/>
</dbReference>
<feature type="compositionally biased region" description="Pro residues" evidence="1">
    <location>
        <begin position="730"/>
        <end position="744"/>
    </location>
</feature>
<accession>A0A8H8SUU5</accession>
<dbReference type="KEGG" id="rsx:RhiXN_00240"/>
<dbReference type="GO" id="GO:0003677">
    <property type="term" value="F:DNA binding"/>
    <property type="evidence" value="ECO:0007669"/>
    <property type="project" value="InterPro"/>
</dbReference>